<keyword evidence="2" id="KW-1185">Reference proteome</keyword>
<proteinExistence type="predicted"/>
<dbReference type="Proteomes" id="UP000198990">
    <property type="component" value="Unassembled WGS sequence"/>
</dbReference>
<dbReference type="AlphaFoldDB" id="A0A1H7XHF0"/>
<sequence length="267" mass="31010">MGTWGTAIFSDDLASDIKLEFKNKIGFGKTPTEATEELLKDYAEEINDNDESSVFWLSLAATQWSLGRLLQNVQENALEIIKSGKDLERWKDDERDHKKRKIVLEKLKSQLLSEPPKPKKISKPFIRETIMEEGDIISYQLKNEKFIILKVIEIRQDQCGDRYPLIETLDFYENRIPKLSELKDVTLKNLDENGGIDDGFLKIKSSGQFYLSSYGKRDSEPIERIKVLDKKVNVISRKGTTPLFWWKDFDNRIIEAFENKNATQQNL</sequence>
<evidence type="ECO:0000313" key="1">
    <source>
        <dbReference type="EMBL" id="SEM33226.1"/>
    </source>
</evidence>
<dbReference type="EMBL" id="FNZN01000021">
    <property type="protein sequence ID" value="SEM33226.1"/>
    <property type="molecule type" value="Genomic_DNA"/>
</dbReference>
<evidence type="ECO:0000313" key="2">
    <source>
        <dbReference type="Proteomes" id="UP000198990"/>
    </source>
</evidence>
<reference evidence="2" key="1">
    <citation type="submission" date="2016-10" db="EMBL/GenBank/DDBJ databases">
        <authorList>
            <person name="Varghese N."/>
            <person name="Submissions S."/>
        </authorList>
    </citation>
    <scope>NUCLEOTIDE SEQUENCE [LARGE SCALE GENOMIC DNA]</scope>
    <source>
        <strain evidence="2">DSM 16471</strain>
    </source>
</reference>
<dbReference type="OrthoDB" id="362700at2"/>
<organism evidence="1 2">
    <name type="scientific">Maribacter orientalis</name>
    <dbReference type="NCBI Taxonomy" id="228957"/>
    <lineage>
        <taxon>Bacteria</taxon>
        <taxon>Pseudomonadati</taxon>
        <taxon>Bacteroidota</taxon>
        <taxon>Flavobacteriia</taxon>
        <taxon>Flavobacteriales</taxon>
        <taxon>Flavobacteriaceae</taxon>
        <taxon>Maribacter</taxon>
    </lineage>
</organism>
<dbReference type="RefSeq" id="WP_091627720.1">
    <property type="nucleotide sequence ID" value="NZ_FNZN01000021.1"/>
</dbReference>
<evidence type="ECO:0008006" key="3">
    <source>
        <dbReference type="Google" id="ProtNLM"/>
    </source>
</evidence>
<protein>
    <recommendedName>
        <fullName evidence="3">DUF4259 domain-containing protein</fullName>
    </recommendedName>
</protein>
<gene>
    <name evidence="1" type="ORF">SAMN04488008_1211</name>
</gene>
<name>A0A1H7XHF0_9FLAO</name>
<accession>A0A1H7XHF0</accession>